<feature type="compositionally biased region" description="Basic and acidic residues" evidence="7">
    <location>
        <begin position="1689"/>
        <end position="1703"/>
    </location>
</feature>
<feature type="coiled-coil region" evidence="6">
    <location>
        <begin position="444"/>
        <end position="471"/>
    </location>
</feature>
<feature type="repeat" description="Xin" evidence="5">
    <location>
        <begin position="837"/>
        <end position="852"/>
    </location>
</feature>
<feature type="compositionally biased region" description="Basic and acidic residues" evidence="7">
    <location>
        <begin position="96"/>
        <end position="114"/>
    </location>
</feature>
<feature type="repeat" description="Xin" evidence="5">
    <location>
        <begin position="1018"/>
        <end position="1033"/>
    </location>
</feature>
<feature type="repeat" description="Xin" evidence="5">
    <location>
        <begin position="1127"/>
        <end position="1142"/>
    </location>
</feature>
<feature type="compositionally biased region" description="Basic and acidic residues" evidence="7">
    <location>
        <begin position="217"/>
        <end position="226"/>
    </location>
</feature>
<name>A0A8J1KWM0_XENLA</name>
<dbReference type="GO" id="GO:0001725">
    <property type="term" value="C:stress fiber"/>
    <property type="evidence" value="ECO:0007669"/>
    <property type="project" value="TreeGrafter"/>
</dbReference>
<comment type="similarity">
    <text evidence="5">Belongs to the Xin family.</text>
</comment>
<evidence type="ECO:0000256" key="7">
    <source>
        <dbReference type="SAM" id="MobiDB-lite"/>
    </source>
</evidence>
<dbReference type="OrthoDB" id="6129702at2759"/>
<evidence type="ECO:0000256" key="4">
    <source>
        <dbReference type="ARBA" id="ARBA00023203"/>
    </source>
</evidence>
<dbReference type="InterPro" id="IPR030072">
    <property type="entry name" value="XIRP1/XIRP2"/>
</dbReference>
<feature type="region of interest" description="Disordered" evidence="7">
    <location>
        <begin position="1894"/>
        <end position="1921"/>
    </location>
</feature>
<feature type="repeat" description="Xin" evidence="5">
    <location>
        <begin position="804"/>
        <end position="819"/>
    </location>
</feature>
<feature type="compositionally biased region" description="Polar residues" evidence="7">
    <location>
        <begin position="1676"/>
        <end position="1688"/>
    </location>
</feature>
<gene>
    <name evidence="9" type="primary">xirp1.L</name>
</gene>
<feature type="repeat" description="Xin" evidence="5">
    <location>
        <begin position="1093"/>
        <end position="1108"/>
    </location>
</feature>
<feature type="repeat" description="Xin" evidence="5">
    <location>
        <begin position="1056"/>
        <end position="1071"/>
    </location>
</feature>
<feature type="repeat" description="Xin" evidence="5">
    <location>
        <begin position="946"/>
        <end position="961"/>
    </location>
</feature>
<keyword evidence="4 5" id="KW-0009">Actin-binding</keyword>
<evidence type="ECO:0000256" key="1">
    <source>
        <dbReference type="ARBA" id="ARBA00004282"/>
    </source>
</evidence>
<feature type="compositionally biased region" description="Basic residues" evidence="7">
    <location>
        <begin position="1904"/>
        <end position="1916"/>
    </location>
</feature>
<feature type="repeat" description="Xin" evidence="5">
    <location>
        <begin position="501"/>
        <end position="516"/>
    </location>
</feature>
<feature type="repeat" description="Xin" evidence="5">
    <location>
        <begin position="319"/>
        <end position="334"/>
    </location>
</feature>
<feature type="compositionally biased region" description="Low complexity" evidence="7">
    <location>
        <begin position="1657"/>
        <end position="1667"/>
    </location>
</feature>
<feature type="repeat" description="Xin" evidence="5">
    <location>
        <begin position="384"/>
        <end position="399"/>
    </location>
</feature>
<comment type="subcellular location">
    <subcellularLocation>
        <location evidence="1">Cell junction</location>
    </subcellularLocation>
</comment>
<feature type="compositionally biased region" description="Polar residues" evidence="7">
    <location>
        <begin position="1894"/>
        <end position="1903"/>
    </location>
</feature>
<dbReference type="PANTHER" id="PTHR22591:SF2">
    <property type="entry name" value="XIN ACTIN-BINDING REPEAT-CONTAINING PROTEIN 1"/>
    <property type="match status" value="1"/>
</dbReference>
<feature type="region of interest" description="Disordered" evidence="7">
    <location>
        <begin position="1656"/>
        <end position="1703"/>
    </location>
</feature>
<feature type="compositionally biased region" description="Basic and acidic residues" evidence="7">
    <location>
        <begin position="1485"/>
        <end position="1498"/>
    </location>
</feature>
<feature type="region of interest" description="Disordered" evidence="7">
    <location>
        <begin position="96"/>
        <end position="122"/>
    </location>
</feature>
<dbReference type="GeneID" id="108718715"/>
<dbReference type="Pfam" id="PF08043">
    <property type="entry name" value="Xin"/>
    <property type="match status" value="14"/>
</dbReference>
<sequence>MEVKVKVKRSHSLNKMSLNYLEAKSLNRRSNSVSELVARYENVRQKSFRKLHNSERMGVGRSLPERASLLKHTEEPQKLRRALFQKSCFLIDDNGDKKEKYKTEPKTDKRKGREPSGSWQTEDLCKGTARMKLTASAERHQYEGLLSPTYQRSSIRGEFHRAQNSFIPSVRQRSELFLSKAAAAETKARNPKLKLGNKTDIYTSPPKKMAENTMKFSPKDAEKKTEVVLPPPPPPDSIQHSEESGSQEQSFMPVPPPKESFSKFYEQRQVNELKRLYRHMHPELRKNLEHTVTCDMTKLLKTDEPNQQAAINLDTVLTGEVQSMRWIFENWNLDAIGEHQGGKKLVDEDAVLGGNVKDTSMLFKGQLCESGIPSSSLGMVQTKGDVKTALWLFETQPLDSMNKIYPEDTEVQEAILKEPVGRGDVKGTKLLFETCPLGEMGRCNSVEENSILQLKSEIQELKGDVKKTVKLFQTEPLCAIRDDNGNIHEIKSICREETEGDNVNRTRWLFETQPLDSIHKNSPKVQIIRGISLEELEKGGVDAKKWIFETQPLDTIKEDNDEGMFQASLDSHDVADSSTDKVLPGDVKSTLWLFESQPMETLKGDFEVGPLKKVELLNEEKGDVKQRKLLFEASALDRISDKDETAPENVIEISKGDVTTFKKLFETLPLESIKKTGNVIVSDQEHIQVGNVKANQTLFETVPLYAIEDSLGNFHEVMSISREQVVTADVRNYKWMFETKPLDQFNESLQKVDIIRGITKQEIVSGDVGTAKWLFETQPVDIVHQQSDATEIHSSVQKQVLQKGDVKKCKWLFETQPIDKLYDKSEQAKDMETQIQGDVKSYTWMFETQPLDSLKDSEEQYINVKTTSQDACKGVDVKTTKHLFETEPLENISSKGEFKKVIRYSSTIQMPSGEVSRVKEIFETTPNEGILGERADIPVEENIQKGSVNKFTWLFENRPLDSMSASTNGFQEVPPEKDVQGGDVVGKKFVFETYSLDQIKQEADETEIKKVQESFTRGDVKSCTMLFETKPLYAIQDKGGEYHEVTSVKKEEVLKADVRGAKWLFETKPLDKINKDEEVFVIRAVTQEDIDRGSVKAARWRFETEPLDSMAEEKKYIGKELEDVQKGDVQLNKQLFESQQLNQKKYVRLVSVSDVQKGNVRTSTWLFENQPFDSLKGDSDEHPGIVTVQREDNQRGDVKRCTWLFESQPLDSLKDTENPTAQGQEEILKANVKSTTWLFESTPLDKFERATSLDQKEFNVKDTLEKCLSYKIIEHKGIAIESVGEGSVKMVKYQPTNTGTIIQKEETLGGNLQRILLQLLHRTDLEPNCVLVEENSMEELYKTDLQLKHSGEPGGEEERHVQDNVAKALQILLNENVLVKTGIIMEETEKGYVRIIIYSTLKYSQCNTTAESVVKGDVKSTIGNLLSHNQESKRKVSVTREQHERGNVQLYTSCIEKGDLGYLRSLQDESEIEALMISQSEDDKSSFQHAEKFGEQHESTQVAEGQSHIKGKESMYTASNSAIHCMDPGAKGMKCCAAANSKPLKPTEMARNECNLETKVAMKEEKAVKHISTCSEEDKCAMQTTSSTLPTECASSNDLQAALLDLRQAAAEAKTIQKQVQCKFQKSTKEVQSCSEQIKGKVVQPVQSMLRCQEGATTMHSSSTSTSVHEARRSEASFQATTTSTKKVSVQEKEEQVLPGQERKVITSTESSIKDGVDSPKKVKNYLNPFLNSDYMMEPAQADQEQDIVRGDVKAAIKALQNASSEQRDIEKEEVVRGNLATALQSLERSNVNVSKGDFKTAMVYRNAGLSHKVSKVNTEDQQIRCQATVEPVSPSDNDFPPPPAAVIEHEHCQLSTTEAKRDDTMKMQEPVPIFMDSAANKASDTILDENANALSTPQPSMTQRKKPVPPPKPKHLLPGACPPPHIKAKCQMKSTSSQNTININDCSSKITVRKMTDQQWQQQCASESFCGSANKKVQEKVRESEVFAYKANEQHKQEMCSNNNCEKSEVSIGKNDHSQPNDFHTQIQPLENSLTDTLSQGVKIETTCCQNSETKDVNQSKKGVTLIEPTPSLQHSENQVVMRVKHKKETEDEKRKRLSIHMDEILRGNVRASMDILENMRKQDELQRILNKVKELEDETSTVDARSVKGFFESVPDWIVDNENDPDSTLKEREDEKDVISEFLKDDTESVSSMELAFEDLEKASTEIKYLKEQTLARLLDIEETIKKALYSVSSLKSESDIAGLSGLFRESLGSSPSPVPSNNIRKISIVSSKAKPEKPVRLSVQKPTESIVSQDETKKKELDTNNVPNRAISPASPSFITIESAARKPPQNTGCASSSQNTKALNNGQTPEDLLSKRSYVLQEPTNQISQLNPQRQKSILELKTGPEGPKLVGTTIVTEKYEECDQFGNKLIRSKTSTTVTKQSDTQSSSTYEVVSAPPRYEVTASPRLKRHMENSHVRGNETGVVFVTFGNSKTANK</sequence>
<keyword evidence="2" id="KW-0677">Repeat</keyword>
<keyword evidence="3" id="KW-0965">Cell junction</keyword>
<dbReference type="PANTHER" id="PTHR22591">
    <property type="entry name" value="XIN"/>
    <property type="match status" value="1"/>
</dbReference>
<reference evidence="9" key="1">
    <citation type="submission" date="2025-08" db="UniProtKB">
        <authorList>
            <consortium name="RefSeq"/>
        </authorList>
    </citation>
    <scope>IDENTIFICATION</scope>
    <source>
        <strain evidence="9">J_2021</strain>
        <tissue evidence="9">Erythrocytes</tissue>
    </source>
</reference>
<feature type="repeat" description="Xin" evidence="5">
    <location>
        <begin position="875"/>
        <end position="890"/>
    </location>
</feature>
<dbReference type="CTD" id="108718715"/>
<feature type="repeat" description="Xin" evidence="5">
    <location>
        <begin position="463"/>
        <end position="478"/>
    </location>
</feature>
<feature type="compositionally biased region" description="Polar residues" evidence="7">
    <location>
        <begin position="2287"/>
        <end position="2296"/>
    </location>
</feature>
<feature type="compositionally biased region" description="Polar residues" evidence="7">
    <location>
        <begin position="2332"/>
        <end position="2352"/>
    </location>
</feature>
<protein>
    <submittedName>
        <fullName evidence="9">Xin actin-binding repeat-containing protein 1 isoform X1</fullName>
    </submittedName>
</protein>
<dbReference type="InterPro" id="IPR012510">
    <property type="entry name" value="Actin-binding_Xin_repeat"/>
</dbReference>
<organism evidence="8 9">
    <name type="scientific">Xenopus laevis</name>
    <name type="common">African clawed frog</name>
    <dbReference type="NCBI Taxonomy" id="8355"/>
    <lineage>
        <taxon>Eukaryota</taxon>
        <taxon>Metazoa</taxon>
        <taxon>Chordata</taxon>
        <taxon>Craniata</taxon>
        <taxon>Vertebrata</taxon>
        <taxon>Euteleostomi</taxon>
        <taxon>Amphibia</taxon>
        <taxon>Batrachia</taxon>
        <taxon>Anura</taxon>
        <taxon>Pipoidea</taxon>
        <taxon>Pipidae</taxon>
        <taxon>Xenopodinae</taxon>
        <taxon>Xenopus</taxon>
        <taxon>Xenopus</taxon>
    </lineage>
</organism>
<comment type="domain">
    <text evidence="5">Xin repeats bind F-actin.</text>
</comment>
<evidence type="ECO:0000313" key="9">
    <source>
        <dbReference type="RefSeq" id="XP_041421700.1"/>
    </source>
</evidence>
<feature type="repeat" description="Xin" evidence="5">
    <location>
        <begin position="1230"/>
        <end position="1245"/>
    </location>
</feature>
<evidence type="ECO:0000256" key="5">
    <source>
        <dbReference type="PROSITE-ProRule" id="PRU00721"/>
    </source>
</evidence>
<dbReference type="PROSITE" id="PS51389">
    <property type="entry name" value="XIN"/>
    <property type="match status" value="21"/>
</dbReference>
<feature type="region of interest" description="Disordered" evidence="7">
    <location>
        <begin position="2328"/>
        <end position="2353"/>
    </location>
</feature>
<evidence type="ECO:0000313" key="8">
    <source>
        <dbReference type="Proteomes" id="UP000186698"/>
    </source>
</evidence>
<keyword evidence="8" id="KW-1185">Reference proteome</keyword>
<feature type="repeat" description="Xin" evidence="5">
    <location>
        <begin position="1196"/>
        <end position="1211"/>
    </location>
</feature>
<feature type="repeat" description="Xin" evidence="5">
    <location>
        <begin position="539"/>
        <end position="554"/>
    </location>
</feature>
<evidence type="ECO:0000256" key="2">
    <source>
        <dbReference type="ARBA" id="ARBA00022737"/>
    </source>
</evidence>
<evidence type="ECO:0000256" key="6">
    <source>
        <dbReference type="SAM" id="Coils"/>
    </source>
</evidence>
<keyword evidence="6" id="KW-0175">Coiled coil</keyword>
<feature type="region of interest" description="Disordered" evidence="7">
    <location>
        <begin position="2278"/>
        <end position="2316"/>
    </location>
</feature>
<feature type="coiled-coil region" evidence="6">
    <location>
        <begin position="2120"/>
        <end position="2147"/>
    </location>
</feature>
<feature type="repeat" description="Xin" evidence="5">
    <location>
        <begin position="585"/>
        <end position="600"/>
    </location>
</feature>
<accession>A0A8J1KWM0</accession>
<feature type="repeat" description="Xin" evidence="5">
    <location>
        <begin position="656"/>
        <end position="671"/>
    </location>
</feature>
<feature type="repeat" description="Xin" evidence="5">
    <location>
        <begin position="1158"/>
        <end position="1173"/>
    </location>
</feature>
<feature type="repeat" description="Xin" evidence="5">
    <location>
        <begin position="728"/>
        <end position="743"/>
    </location>
</feature>
<dbReference type="GO" id="GO:0005925">
    <property type="term" value="C:focal adhesion"/>
    <property type="evidence" value="ECO:0007669"/>
    <property type="project" value="TreeGrafter"/>
</dbReference>
<feature type="region of interest" description="Disordered" evidence="7">
    <location>
        <begin position="196"/>
        <end position="260"/>
    </location>
</feature>
<dbReference type="Proteomes" id="UP000186698">
    <property type="component" value="Chromosome 6L"/>
</dbReference>
<feature type="repeat" description="Xin" evidence="5">
    <location>
        <begin position="423"/>
        <end position="438"/>
    </location>
</feature>
<dbReference type="GO" id="GO:0007015">
    <property type="term" value="P:actin filament organization"/>
    <property type="evidence" value="ECO:0000318"/>
    <property type="project" value="GO_Central"/>
</dbReference>
<feature type="repeat" description="Xin" evidence="5">
    <location>
        <begin position="766"/>
        <end position="781"/>
    </location>
</feature>
<proteinExistence type="inferred from homology"/>
<dbReference type="RefSeq" id="XP_041421700.1">
    <property type="nucleotide sequence ID" value="XM_041565766.1"/>
</dbReference>
<feature type="region of interest" description="Disordered" evidence="7">
    <location>
        <begin position="1485"/>
        <end position="1508"/>
    </location>
</feature>
<dbReference type="GO" id="GO:0051015">
    <property type="term" value="F:actin filament binding"/>
    <property type="evidence" value="ECO:0000318"/>
    <property type="project" value="GO_Central"/>
</dbReference>
<evidence type="ECO:0000256" key="3">
    <source>
        <dbReference type="ARBA" id="ARBA00022949"/>
    </source>
</evidence>